<dbReference type="GO" id="GO:0035870">
    <property type="term" value="F:dITP diphosphatase activity"/>
    <property type="evidence" value="ECO:0007669"/>
    <property type="project" value="UniProtKB-UniRule"/>
</dbReference>
<dbReference type="InterPro" id="IPR002637">
    <property type="entry name" value="RdgB/HAM1"/>
</dbReference>
<evidence type="ECO:0000256" key="7">
    <source>
        <dbReference type="ARBA" id="ARBA00023080"/>
    </source>
</evidence>
<feature type="binding site" evidence="10">
    <location>
        <position position="42"/>
    </location>
    <ligand>
        <name>Mg(2+)</name>
        <dbReference type="ChEBI" id="CHEBI:18420"/>
    </ligand>
</feature>
<dbReference type="CDD" id="cd00515">
    <property type="entry name" value="HAM1"/>
    <property type="match status" value="1"/>
</dbReference>
<dbReference type="HOGENOM" id="CLU_082080_0_2_9"/>
<keyword evidence="13" id="KW-1185">Reference proteome</keyword>
<feature type="binding site" evidence="10">
    <location>
        <begin position="182"/>
        <end position="183"/>
    </location>
    <ligand>
        <name>substrate</name>
    </ligand>
</feature>
<feature type="binding site" evidence="10">
    <location>
        <position position="177"/>
    </location>
    <ligand>
        <name>substrate</name>
    </ligand>
</feature>
<dbReference type="GO" id="GO:0036222">
    <property type="term" value="F:XTP diphosphatase activity"/>
    <property type="evidence" value="ECO:0007669"/>
    <property type="project" value="UniProtKB-UniRule"/>
</dbReference>
<dbReference type="GO" id="GO:0046872">
    <property type="term" value="F:metal ion binding"/>
    <property type="evidence" value="ECO:0007669"/>
    <property type="project" value="UniProtKB-KW"/>
</dbReference>
<dbReference type="EC" id="3.6.1.66" evidence="10"/>
<evidence type="ECO:0000256" key="9">
    <source>
        <dbReference type="ARBA" id="ARBA00052017"/>
    </source>
</evidence>
<feature type="binding site" evidence="10">
    <location>
        <position position="71"/>
    </location>
    <ligand>
        <name>Mg(2+)</name>
        <dbReference type="ChEBI" id="CHEBI:18420"/>
    </ligand>
</feature>
<comment type="function">
    <text evidence="10">Pyrophosphatase that catalyzes the hydrolysis of nucleoside triphosphates to their monophosphate derivatives, with a high preference for the non-canonical purine nucleotides XTP (xanthosine triphosphate), dITP (deoxyinosine triphosphate) and ITP. Seems to function as a house-cleaning enzyme that removes non-canonical purine nucleotides from the nucleotide pool, thus preventing their incorporation into DNA/RNA and avoiding chromosomal lesions.</text>
</comment>
<dbReference type="PATRIC" id="fig|665952.3.peg.3381"/>
<protein>
    <recommendedName>
        <fullName evidence="10">dITP/XTP pyrophosphatase</fullName>
        <ecNumber evidence="10">3.6.1.66</ecNumber>
    </recommendedName>
    <alternativeName>
        <fullName evidence="10">Non-canonical purine NTP pyrophosphatase</fullName>
    </alternativeName>
    <alternativeName>
        <fullName evidence="10">Non-standard purine NTP pyrophosphatase</fullName>
    </alternativeName>
    <alternativeName>
        <fullName evidence="10">Nucleoside-triphosphate diphosphatase</fullName>
    </alternativeName>
    <alternativeName>
        <fullName evidence="10">Nucleoside-triphosphate pyrophosphatase</fullName>
        <shortName evidence="10">NTPase</shortName>
    </alternativeName>
</protein>
<comment type="catalytic activity">
    <reaction evidence="9 10">
        <text>XTP + H2O = XMP + diphosphate + H(+)</text>
        <dbReference type="Rhea" id="RHEA:28610"/>
        <dbReference type="ChEBI" id="CHEBI:15377"/>
        <dbReference type="ChEBI" id="CHEBI:15378"/>
        <dbReference type="ChEBI" id="CHEBI:33019"/>
        <dbReference type="ChEBI" id="CHEBI:57464"/>
        <dbReference type="ChEBI" id="CHEBI:61314"/>
        <dbReference type="EC" id="3.6.1.66"/>
    </reaction>
</comment>
<dbReference type="NCBIfam" id="TIGR00042">
    <property type="entry name" value="RdgB/HAM1 family non-canonical purine NTP pyrophosphatase"/>
    <property type="match status" value="1"/>
</dbReference>
<comment type="catalytic activity">
    <reaction evidence="8 10">
        <text>dITP + H2O = dIMP + diphosphate + H(+)</text>
        <dbReference type="Rhea" id="RHEA:28342"/>
        <dbReference type="ChEBI" id="CHEBI:15377"/>
        <dbReference type="ChEBI" id="CHEBI:15378"/>
        <dbReference type="ChEBI" id="CHEBI:33019"/>
        <dbReference type="ChEBI" id="CHEBI:61194"/>
        <dbReference type="ChEBI" id="CHEBI:61382"/>
        <dbReference type="EC" id="3.6.1.66"/>
    </reaction>
</comment>
<keyword evidence="7 10" id="KW-0546">Nucleotide metabolism</keyword>
<accession>G9QQ91</accession>
<comment type="caution">
    <text evidence="12">The sequence shown here is derived from an EMBL/GenBank/DDBJ whole genome shotgun (WGS) entry which is preliminary data.</text>
</comment>
<dbReference type="GO" id="GO:0005829">
    <property type="term" value="C:cytosol"/>
    <property type="evidence" value="ECO:0007669"/>
    <property type="project" value="TreeGrafter"/>
</dbReference>
<dbReference type="SUPFAM" id="SSF52972">
    <property type="entry name" value="ITPase-like"/>
    <property type="match status" value="1"/>
</dbReference>
<comment type="subunit">
    <text evidence="2 10">Homodimer.</text>
</comment>
<keyword evidence="5 10" id="KW-0378">Hydrolase</keyword>
<organism evidence="12 13">
    <name type="scientific">Bacillus smithii 7_3_47FAA</name>
    <dbReference type="NCBI Taxonomy" id="665952"/>
    <lineage>
        <taxon>Bacteria</taxon>
        <taxon>Bacillati</taxon>
        <taxon>Bacillota</taxon>
        <taxon>Bacilli</taxon>
        <taxon>Bacillales</taxon>
        <taxon>Bacillaceae</taxon>
        <taxon>Bacillus</taxon>
    </lineage>
</organism>
<evidence type="ECO:0000256" key="4">
    <source>
        <dbReference type="ARBA" id="ARBA00022741"/>
    </source>
</evidence>
<dbReference type="GO" id="GO:0009146">
    <property type="term" value="P:purine nucleoside triphosphate catabolic process"/>
    <property type="evidence" value="ECO:0007669"/>
    <property type="project" value="UniProtKB-UniRule"/>
</dbReference>
<dbReference type="HAMAP" id="MF_01405">
    <property type="entry name" value="Non_canon_purine_NTPase"/>
    <property type="match status" value="1"/>
</dbReference>
<evidence type="ECO:0000256" key="11">
    <source>
        <dbReference type="RuleBase" id="RU003781"/>
    </source>
</evidence>
<dbReference type="InterPro" id="IPR029001">
    <property type="entry name" value="ITPase-like_fam"/>
</dbReference>
<feature type="binding site" evidence="10">
    <location>
        <begin position="154"/>
        <end position="157"/>
    </location>
    <ligand>
        <name>substrate</name>
    </ligand>
</feature>
<reference evidence="12 13" key="1">
    <citation type="submission" date="2011-09" db="EMBL/GenBank/DDBJ databases">
        <title>The Genome Sequence of Bacillus smithii 7_3_47FAA.</title>
        <authorList>
            <consortium name="The Broad Institute Genome Sequencing Platform"/>
            <person name="Earl A."/>
            <person name="Ward D."/>
            <person name="Feldgarden M."/>
            <person name="Gevers D."/>
            <person name="Daigneault M."/>
            <person name="Strauss J."/>
            <person name="Allen-Vercoe E."/>
            <person name="Young S.K."/>
            <person name="Zeng Q."/>
            <person name="Gargeya S."/>
            <person name="Fitzgerald M."/>
            <person name="Haas B."/>
            <person name="Abouelleil A."/>
            <person name="Alvarado L."/>
            <person name="Arachchi H.M."/>
            <person name="Berlin A."/>
            <person name="Brown A."/>
            <person name="Chapman S.B."/>
            <person name="Chen Z."/>
            <person name="Dunbar C."/>
            <person name="Freedman E."/>
            <person name="Gearin G."/>
            <person name="Goldberg J."/>
            <person name="Griggs A."/>
            <person name="Gujja S."/>
            <person name="Heiman D."/>
            <person name="Howarth C."/>
            <person name="Larson L."/>
            <person name="Lui A."/>
            <person name="MacDonald P.J.P."/>
            <person name="Montmayeur A."/>
            <person name="Murphy C."/>
            <person name="Neiman D."/>
            <person name="Pearson M."/>
            <person name="Priest M."/>
            <person name="Roberts A."/>
            <person name="Saif S."/>
            <person name="Shea T."/>
            <person name="Shenoy N."/>
            <person name="Sisk P."/>
            <person name="Stolte C."/>
            <person name="Sykes S."/>
            <person name="Wortman J."/>
            <person name="Nusbaum C."/>
            <person name="Birren B."/>
        </authorList>
    </citation>
    <scope>NUCLEOTIDE SEQUENCE [LARGE SCALE GENOMIC DNA]</scope>
    <source>
        <strain evidence="12 13">7_3_47FAA</strain>
    </source>
</reference>
<evidence type="ECO:0000256" key="5">
    <source>
        <dbReference type="ARBA" id="ARBA00022801"/>
    </source>
</evidence>
<comment type="catalytic activity">
    <reaction evidence="10">
        <text>ITP + H2O = IMP + diphosphate + H(+)</text>
        <dbReference type="Rhea" id="RHEA:29399"/>
        <dbReference type="ChEBI" id="CHEBI:15377"/>
        <dbReference type="ChEBI" id="CHEBI:15378"/>
        <dbReference type="ChEBI" id="CHEBI:33019"/>
        <dbReference type="ChEBI" id="CHEBI:58053"/>
        <dbReference type="ChEBI" id="CHEBI:61402"/>
        <dbReference type="EC" id="3.6.1.66"/>
    </reaction>
</comment>
<evidence type="ECO:0000256" key="8">
    <source>
        <dbReference type="ARBA" id="ARBA00051875"/>
    </source>
</evidence>
<dbReference type="FunFam" id="3.90.950.10:FF:000001">
    <property type="entry name" value="dITP/XTP pyrophosphatase"/>
    <property type="match status" value="1"/>
</dbReference>
<dbReference type="Proteomes" id="UP000011747">
    <property type="component" value="Unassembled WGS sequence"/>
</dbReference>
<proteinExistence type="inferred from homology"/>
<evidence type="ECO:0000256" key="2">
    <source>
        <dbReference type="ARBA" id="ARBA00011738"/>
    </source>
</evidence>
<feature type="active site" description="Proton acceptor" evidence="10">
    <location>
        <position position="71"/>
    </location>
</feature>
<evidence type="ECO:0000256" key="10">
    <source>
        <dbReference type="HAMAP-Rule" id="MF_01405"/>
    </source>
</evidence>
<name>G9QQ91_9BACI</name>
<comment type="cofactor">
    <cofactor evidence="10">
        <name>Mg(2+)</name>
        <dbReference type="ChEBI" id="CHEBI:18420"/>
    </cofactor>
    <text evidence="10">Binds 1 Mg(2+) ion per subunit.</text>
</comment>
<dbReference type="GO" id="GO:0009117">
    <property type="term" value="P:nucleotide metabolic process"/>
    <property type="evidence" value="ECO:0007669"/>
    <property type="project" value="UniProtKB-KW"/>
</dbReference>
<feature type="binding site" evidence="10">
    <location>
        <begin position="9"/>
        <end position="14"/>
    </location>
    <ligand>
        <name>substrate</name>
    </ligand>
</feature>
<dbReference type="EMBL" id="ACWF01000158">
    <property type="protein sequence ID" value="EHL73405.1"/>
    <property type="molecule type" value="Genomic_DNA"/>
</dbReference>
<evidence type="ECO:0000256" key="3">
    <source>
        <dbReference type="ARBA" id="ARBA00022723"/>
    </source>
</evidence>
<dbReference type="PANTHER" id="PTHR11067:SF9">
    <property type="entry name" value="INOSINE TRIPHOSPHATE PYROPHOSPHATASE"/>
    <property type="match status" value="1"/>
</dbReference>
<evidence type="ECO:0000256" key="6">
    <source>
        <dbReference type="ARBA" id="ARBA00022842"/>
    </source>
</evidence>
<dbReference type="InterPro" id="IPR020922">
    <property type="entry name" value="dITP/XTP_pyrophosphatase"/>
</dbReference>
<dbReference type="AlphaFoldDB" id="G9QQ91"/>
<sequence length="203" mass="22673">MMREVVIATKNKGKALEFEQMFQPFQIQVKTLLDLPEFPEIEETGATFEENAIIKAESVMKETKAMVMADDSGLVIDALDGRPGVYSARYAGPEKDDEANIQKVLRELEGVPLSKRTARFYCALALAIPGRETITVNGTCEGFITFEKKGANGFGYDPIFFVQGYGRTMAELLPNEKNKISHRAEALAKMRTILEQLERESVL</sequence>
<keyword evidence="4 10" id="KW-0547">Nucleotide-binding</keyword>
<keyword evidence="6 10" id="KW-0460">Magnesium</keyword>
<dbReference type="Pfam" id="PF01725">
    <property type="entry name" value="Ham1p_like"/>
    <property type="match status" value="1"/>
</dbReference>
<dbReference type="GO" id="GO:0036220">
    <property type="term" value="F:ITP diphosphatase activity"/>
    <property type="evidence" value="ECO:0007669"/>
    <property type="project" value="UniProtKB-UniRule"/>
</dbReference>
<dbReference type="GO" id="GO:0017111">
    <property type="term" value="F:ribonucleoside triphosphate phosphatase activity"/>
    <property type="evidence" value="ECO:0007669"/>
    <property type="project" value="InterPro"/>
</dbReference>
<dbReference type="NCBIfam" id="NF011397">
    <property type="entry name" value="PRK14822.1"/>
    <property type="match status" value="1"/>
</dbReference>
<keyword evidence="3 10" id="KW-0479">Metal-binding</keyword>
<dbReference type="Gene3D" id="3.90.950.10">
    <property type="match status" value="1"/>
</dbReference>
<dbReference type="PANTHER" id="PTHR11067">
    <property type="entry name" value="INOSINE TRIPHOSPHATE PYROPHOSPHATASE/HAM1 PROTEIN"/>
    <property type="match status" value="1"/>
</dbReference>
<evidence type="ECO:0000256" key="1">
    <source>
        <dbReference type="ARBA" id="ARBA00008023"/>
    </source>
</evidence>
<dbReference type="GO" id="GO:0000166">
    <property type="term" value="F:nucleotide binding"/>
    <property type="evidence" value="ECO:0007669"/>
    <property type="project" value="UniProtKB-KW"/>
</dbReference>
<evidence type="ECO:0000313" key="13">
    <source>
        <dbReference type="Proteomes" id="UP000011747"/>
    </source>
</evidence>
<feature type="binding site" evidence="10">
    <location>
        <position position="72"/>
    </location>
    <ligand>
        <name>substrate</name>
    </ligand>
</feature>
<gene>
    <name evidence="12" type="ORF">HMPREF1015_00458</name>
</gene>
<comment type="similarity">
    <text evidence="1 10 11">Belongs to the HAM1 NTPase family.</text>
</comment>
<evidence type="ECO:0000313" key="12">
    <source>
        <dbReference type="EMBL" id="EHL73405.1"/>
    </source>
</evidence>